<dbReference type="EMBL" id="JBJUIK010000016">
    <property type="protein sequence ID" value="KAL3500630.1"/>
    <property type="molecule type" value="Genomic_DNA"/>
</dbReference>
<keyword evidence="2" id="KW-0479">Metal-binding</keyword>
<keyword evidence="6" id="KW-0233">DNA recombination</keyword>
<evidence type="ECO:0000313" key="11">
    <source>
        <dbReference type="Proteomes" id="UP001630127"/>
    </source>
</evidence>
<evidence type="ECO:0000256" key="1">
    <source>
        <dbReference type="ARBA" id="ARBA00022578"/>
    </source>
</evidence>
<proteinExistence type="predicted"/>
<dbReference type="PANTHER" id="PTHR31973:SF191">
    <property type="entry name" value="OS05G0489400 PROTEIN"/>
    <property type="match status" value="1"/>
</dbReference>
<feature type="compositionally biased region" description="Basic and acidic residues" evidence="8">
    <location>
        <begin position="181"/>
        <end position="205"/>
    </location>
</feature>
<dbReference type="GO" id="GO:0003677">
    <property type="term" value="F:DNA binding"/>
    <property type="evidence" value="ECO:0007669"/>
    <property type="project" value="UniProtKB-KW"/>
</dbReference>
<evidence type="ECO:0000256" key="4">
    <source>
        <dbReference type="ARBA" id="ARBA00022833"/>
    </source>
</evidence>
<dbReference type="Pfam" id="PF04434">
    <property type="entry name" value="SWIM"/>
    <property type="match status" value="1"/>
</dbReference>
<dbReference type="InterPro" id="IPR006564">
    <property type="entry name" value="Znf_PMZ"/>
</dbReference>
<feature type="compositionally biased region" description="Acidic residues" evidence="8">
    <location>
        <begin position="139"/>
        <end position="148"/>
    </location>
</feature>
<dbReference type="InterPro" id="IPR007527">
    <property type="entry name" value="Znf_SWIM"/>
</dbReference>
<evidence type="ECO:0000256" key="5">
    <source>
        <dbReference type="ARBA" id="ARBA00023125"/>
    </source>
</evidence>
<comment type="caution">
    <text evidence="10">The sequence shown here is derived from an EMBL/GenBank/DDBJ whole genome shotgun (WGS) entry which is preliminary data.</text>
</comment>
<dbReference type="GO" id="GO:0008270">
    <property type="term" value="F:zinc ion binding"/>
    <property type="evidence" value="ECO:0007669"/>
    <property type="project" value="UniProtKB-KW"/>
</dbReference>
<keyword evidence="5" id="KW-0238">DNA-binding</keyword>
<evidence type="ECO:0000256" key="8">
    <source>
        <dbReference type="SAM" id="MobiDB-lite"/>
    </source>
</evidence>
<dbReference type="PROSITE" id="PS50966">
    <property type="entry name" value="ZF_SWIM"/>
    <property type="match status" value="1"/>
</dbReference>
<name>A0ABD2Y1P9_9GENT</name>
<keyword evidence="3 7" id="KW-0863">Zinc-finger</keyword>
<dbReference type="Pfam" id="PF26130">
    <property type="entry name" value="PB1-like"/>
    <property type="match status" value="1"/>
</dbReference>
<dbReference type="PROSITE" id="PS01007">
    <property type="entry name" value="TRANSPOSASE_MUTATOR"/>
    <property type="match status" value="1"/>
</dbReference>
<sequence length="728" mass="83709">MKFHYWGTFKNDPYPHYAGGEIVVYDEVEMVGISLFEMDRLCGNAGIYGYVKYYGRANSGFQRLKTDRQLHAYCKENAALVREVNLYLKVSLHEILVLEQGKDNNSEKNTNKDEDEDNANDSNGGISEFSGNDSNYDMNDNDDNEYDNNVDNNSDWLGDNSDSYDEKSESDAAPDYDSDFEGIHGSDEEQDRNRYPIFNPKKDMENPTPQCGMIFSNFKEFKQAVQNWNIKRGRPFKFVKHDILRKQDIDSFRNQVMKENKCFISRLQGYRARKKAFQIIEGSETGQYKKLNAYIKEIERSNPGSTIIMKMVEEYCDAKTRQQKFKRKTKKSKEIMNGLMSDKQKGIKQAVDSVFPNAEHRFCIKHLHANWSLAGFKGKALRDARWAAAKETTPAQFSARMEKMVAIDLDAAKWFDDKPPTQWSRSYCKTFPRCDMLLNNICETLSSKILDARERSIVEMLESLRLYLMQRMQLARVGSKRSGQQKVGCPYGEKYSVNLEDRTCSCRKWDLTGIPCPHAISVIWMVLKDPVDFVDDCYSVENYFKCYEPTILPVNGEIDWPKSDCVAPLPPSCGDTENIERTNGVGPLETTQDYHGSGPHESAEQIELNGPYETTIQNEDIRPRYLNLADVDNRLFDVAFIDNFGQNDGDQSHQKAKTLPVIRRANIVKENFQKRTKKVKDTEALIEDTVACPAPFPNLYDVFGLPRLLKAHSSQEVRSFGFKQKQKK</sequence>
<evidence type="ECO:0000256" key="2">
    <source>
        <dbReference type="ARBA" id="ARBA00022723"/>
    </source>
</evidence>
<dbReference type="Proteomes" id="UP001630127">
    <property type="component" value="Unassembled WGS sequence"/>
</dbReference>
<dbReference type="AlphaFoldDB" id="A0ABD2Y1P9"/>
<reference evidence="10 11" key="1">
    <citation type="submission" date="2024-11" db="EMBL/GenBank/DDBJ databases">
        <title>A near-complete genome assembly of Cinchona calisaya.</title>
        <authorList>
            <person name="Lian D.C."/>
            <person name="Zhao X.W."/>
            <person name="Wei L."/>
        </authorList>
    </citation>
    <scope>NUCLEOTIDE SEQUENCE [LARGE SCALE GENOMIC DNA]</scope>
    <source>
        <tissue evidence="10">Nenye</tissue>
    </source>
</reference>
<feature type="compositionally biased region" description="Polar residues" evidence="8">
    <location>
        <begin position="120"/>
        <end position="131"/>
    </location>
</feature>
<evidence type="ECO:0000256" key="3">
    <source>
        <dbReference type="ARBA" id="ARBA00022771"/>
    </source>
</evidence>
<organism evidence="10 11">
    <name type="scientific">Cinchona calisaya</name>
    <dbReference type="NCBI Taxonomy" id="153742"/>
    <lineage>
        <taxon>Eukaryota</taxon>
        <taxon>Viridiplantae</taxon>
        <taxon>Streptophyta</taxon>
        <taxon>Embryophyta</taxon>
        <taxon>Tracheophyta</taxon>
        <taxon>Spermatophyta</taxon>
        <taxon>Magnoliopsida</taxon>
        <taxon>eudicotyledons</taxon>
        <taxon>Gunneridae</taxon>
        <taxon>Pentapetalae</taxon>
        <taxon>asterids</taxon>
        <taxon>lamiids</taxon>
        <taxon>Gentianales</taxon>
        <taxon>Rubiaceae</taxon>
        <taxon>Cinchonoideae</taxon>
        <taxon>Cinchoneae</taxon>
        <taxon>Cinchona</taxon>
    </lineage>
</organism>
<keyword evidence="11" id="KW-1185">Reference proteome</keyword>
<feature type="domain" description="SWIM-type" evidence="9">
    <location>
        <begin position="495"/>
        <end position="527"/>
    </location>
</feature>
<dbReference type="InterPro" id="IPR001207">
    <property type="entry name" value="Transposase_mutator"/>
</dbReference>
<evidence type="ECO:0000256" key="7">
    <source>
        <dbReference type="PROSITE-ProRule" id="PRU00325"/>
    </source>
</evidence>
<accession>A0ABD2Y1P9</accession>
<dbReference type="InterPro" id="IPR058594">
    <property type="entry name" value="PB1-like_dom_pln"/>
</dbReference>
<feature type="region of interest" description="Disordered" evidence="8">
    <location>
        <begin position="103"/>
        <end position="208"/>
    </location>
</feature>
<evidence type="ECO:0000256" key="6">
    <source>
        <dbReference type="ARBA" id="ARBA00023172"/>
    </source>
</evidence>
<dbReference type="GO" id="GO:0006310">
    <property type="term" value="P:DNA recombination"/>
    <property type="evidence" value="ECO:0007669"/>
    <property type="project" value="UniProtKB-KW"/>
</dbReference>
<keyword evidence="4" id="KW-0862">Zinc</keyword>
<dbReference type="SMART" id="SM00575">
    <property type="entry name" value="ZnF_PMZ"/>
    <property type="match status" value="1"/>
</dbReference>
<dbReference type="GO" id="GO:0032196">
    <property type="term" value="P:transposition"/>
    <property type="evidence" value="ECO:0007669"/>
    <property type="project" value="UniProtKB-KW"/>
</dbReference>
<evidence type="ECO:0000259" key="9">
    <source>
        <dbReference type="PROSITE" id="PS50966"/>
    </source>
</evidence>
<evidence type="ECO:0000313" key="10">
    <source>
        <dbReference type="EMBL" id="KAL3500630.1"/>
    </source>
</evidence>
<dbReference type="PANTHER" id="PTHR31973">
    <property type="entry name" value="POLYPROTEIN, PUTATIVE-RELATED"/>
    <property type="match status" value="1"/>
</dbReference>
<protein>
    <recommendedName>
        <fullName evidence="9">SWIM-type domain-containing protein</fullName>
    </recommendedName>
</protein>
<gene>
    <name evidence="10" type="ORF">ACH5RR_039723</name>
</gene>
<keyword evidence="1" id="KW-0815">Transposition</keyword>
<feature type="compositionally biased region" description="Basic and acidic residues" evidence="8">
    <location>
        <begin position="103"/>
        <end position="112"/>
    </location>
</feature>